<evidence type="ECO:0000313" key="3">
    <source>
        <dbReference type="Proteomes" id="UP001164499"/>
    </source>
</evidence>
<dbReference type="EMBL" id="ON932080">
    <property type="protein sequence ID" value="UYA98757.1"/>
    <property type="molecule type" value="Genomic_DNA"/>
</dbReference>
<feature type="region of interest" description="Disordered" evidence="1">
    <location>
        <begin position="23"/>
        <end position="43"/>
    </location>
</feature>
<feature type="compositionally biased region" description="Low complexity" evidence="1">
    <location>
        <begin position="266"/>
        <end position="280"/>
    </location>
</feature>
<accession>A0A9X9JMY6</accession>
<feature type="region of interest" description="Disordered" evidence="1">
    <location>
        <begin position="257"/>
        <end position="304"/>
    </location>
</feature>
<evidence type="ECO:0008006" key="4">
    <source>
        <dbReference type="Google" id="ProtNLM"/>
    </source>
</evidence>
<proteinExistence type="predicted"/>
<gene>
    <name evidence="2" type="ORF">IVIADoCa6_13</name>
</gene>
<reference evidence="2" key="1">
    <citation type="submission" date="2022-07" db="EMBL/GenBank/DDBJ databases">
        <title>Comparative analysis of new lytic phages for the biological control of phytopathogenic Xanthomonas spp.</title>
        <authorList>
            <person name="Domingo-Calap M.L."/>
            <person name="Bernabeu-Gimeno M."/>
            <person name="Aure C.M."/>
            <person name="Marco-Noales E."/>
            <person name="Domingo-Calap P."/>
        </authorList>
    </citation>
    <scope>NUCLEOTIDE SEQUENCE</scope>
</reference>
<name>A0A9X9JMY6_9CAUD</name>
<sequence>MAGFLLLLERWLAWPGAGDKVPAYTPPGATPTQPARDAQKESTMDFEFLKNPTVDSIDKVPEQFRGFYGEGEGGYVLQDSFKATATAVDGLNKSLKAARRDADEAKRNRPDLSGFSAIGQLLGVEGDDAANPETLRGAVEKLIGDSKDGKVNWEKMKRDLEGGFNQKLQAKDGELQTMSKSLQKYLVDSAAVQAIAAHKGVPDLLLPHIAARTKVVRDGEDYVVRVVDESGDPRGNASGGFMTVEDLVKELKGHQTFGRAFESEAPSGNGKPPGSGNQKPVQRQGEMTANQKIAAGLAKRQSGR</sequence>
<protein>
    <recommendedName>
        <fullName evidence="4">Virion structural protein</fullName>
    </recommendedName>
</protein>
<organism evidence="2 3">
    <name type="scientific">Xanthomonas phage vB_Xar_IVIA-DoCa6</name>
    <dbReference type="NCBI Taxonomy" id="2975533"/>
    <lineage>
        <taxon>Viruses</taxon>
        <taxon>Duplodnaviria</taxon>
        <taxon>Heunggongvirae</taxon>
        <taxon>Uroviricota</taxon>
        <taxon>Caudoviricetes</taxon>
        <taxon>Mesyanzhinovviridae</taxon>
        <taxon>Bradleyvirinae</taxon>
        <taxon>Bosavirus</taxon>
        <taxon>Bosavirus Doca6</taxon>
    </lineage>
</organism>
<keyword evidence="3" id="KW-1185">Reference proteome</keyword>
<evidence type="ECO:0000256" key="1">
    <source>
        <dbReference type="SAM" id="MobiDB-lite"/>
    </source>
</evidence>
<dbReference type="Proteomes" id="UP001164499">
    <property type="component" value="Segment"/>
</dbReference>
<evidence type="ECO:0000313" key="2">
    <source>
        <dbReference type="EMBL" id="UYA98757.1"/>
    </source>
</evidence>